<gene>
    <name evidence="2" type="ORF">TPSD3_09925</name>
</gene>
<feature type="domain" description="Glycosyl transferase family 1" evidence="1">
    <location>
        <begin position="241"/>
        <end position="392"/>
    </location>
</feature>
<protein>
    <submittedName>
        <fullName evidence="2">Glycosyl transferase</fullName>
    </submittedName>
</protein>
<dbReference type="CDD" id="cd03801">
    <property type="entry name" value="GT4_PimA-like"/>
    <property type="match status" value="1"/>
</dbReference>
<dbReference type="Proteomes" id="UP000194798">
    <property type="component" value="Unassembled WGS sequence"/>
</dbReference>
<evidence type="ECO:0000313" key="3">
    <source>
        <dbReference type="Proteomes" id="UP000194798"/>
    </source>
</evidence>
<dbReference type="AlphaFoldDB" id="A0A251X9F7"/>
<accession>A0A251X9F7</accession>
<comment type="caution">
    <text evidence="2">The sequence shown here is derived from an EMBL/GenBank/DDBJ whole genome shotgun (WGS) entry which is preliminary data.</text>
</comment>
<dbReference type="Gene3D" id="3.40.50.2000">
    <property type="entry name" value="Glycogen Phosphorylase B"/>
    <property type="match status" value="2"/>
</dbReference>
<name>A0A251X9F7_9GAMM</name>
<reference evidence="2 3" key="1">
    <citation type="submission" date="2016-12" db="EMBL/GenBank/DDBJ databases">
        <title>Thioflexothrix psekupsii D3 genome sequencing and assembly.</title>
        <authorList>
            <person name="Fomenkov A."/>
            <person name="Vincze T."/>
            <person name="Grabovich M."/>
            <person name="Anton B.P."/>
            <person name="Dubinina G."/>
            <person name="Orlova M."/>
            <person name="Belousova E."/>
            <person name="Roberts R.J."/>
        </authorList>
    </citation>
    <scope>NUCLEOTIDE SEQUENCE [LARGE SCALE GENOMIC DNA]</scope>
    <source>
        <strain evidence="2">D3</strain>
    </source>
</reference>
<evidence type="ECO:0000313" key="2">
    <source>
        <dbReference type="EMBL" id="OUD14698.1"/>
    </source>
</evidence>
<dbReference type="PANTHER" id="PTHR12526">
    <property type="entry name" value="GLYCOSYLTRANSFERASE"/>
    <property type="match status" value="1"/>
</dbReference>
<sequence length="427" mass="47574">MSLHSSVRVLLSAYQCAPNSESVSQIGWQWYSRLAVQVPLTLVTHIRNRPALIAAGAPLGHSEIIYIDTEWFAGPLYRLATRLFPQSEHATFMLSSMDAYLYDSYAVRLLRQRQQQGQQWDVLHVVTPVTPKLATRLYHLHAPLVLGPLNGNVPNPSQFPEIMRKDSAWLYPLRSVARLPQWWWNTLEHTQAILVATRATLAGIPEKYHTRCFALLENGVDIHRFHPAPYPPPPSGDYPLRIVYIGRLIPLKAVNLLLDAVARIASHVPLHLDIIGVGAQKDTWMDMAAQLGIAEKIAWHGICTPEQMVAYLHQAHVLCLPSVRESGGGVLLEAMACARPVIALNAGGPAELVDDHVGQLLPTDNAETVITHLAVALKDIVAHPEAWAQRGRVGRERVEKEYSWEAKVKQGITLYGQLISSWQKSSL</sequence>
<dbReference type="EMBL" id="MSLT01000012">
    <property type="protein sequence ID" value="OUD14698.1"/>
    <property type="molecule type" value="Genomic_DNA"/>
</dbReference>
<dbReference type="Pfam" id="PF00534">
    <property type="entry name" value="Glycos_transf_1"/>
    <property type="match status" value="1"/>
</dbReference>
<dbReference type="SUPFAM" id="SSF53756">
    <property type="entry name" value="UDP-Glycosyltransferase/glycogen phosphorylase"/>
    <property type="match status" value="1"/>
</dbReference>
<organism evidence="2 3">
    <name type="scientific">Thioflexithrix psekupsensis</name>
    <dbReference type="NCBI Taxonomy" id="1570016"/>
    <lineage>
        <taxon>Bacteria</taxon>
        <taxon>Pseudomonadati</taxon>
        <taxon>Pseudomonadota</taxon>
        <taxon>Gammaproteobacteria</taxon>
        <taxon>Thiotrichales</taxon>
        <taxon>Thioflexithrix</taxon>
    </lineage>
</organism>
<evidence type="ECO:0000259" key="1">
    <source>
        <dbReference type="Pfam" id="PF00534"/>
    </source>
</evidence>
<dbReference type="PANTHER" id="PTHR12526:SF637">
    <property type="entry name" value="GLYCOSYLTRANSFERASE EPSF-RELATED"/>
    <property type="match status" value="1"/>
</dbReference>
<dbReference type="GO" id="GO:0016757">
    <property type="term" value="F:glycosyltransferase activity"/>
    <property type="evidence" value="ECO:0007669"/>
    <property type="project" value="InterPro"/>
</dbReference>
<dbReference type="InterPro" id="IPR001296">
    <property type="entry name" value="Glyco_trans_1"/>
</dbReference>
<proteinExistence type="predicted"/>
<keyword evidence="2" id="KW-0808">Transferase</keyword>
<keyword evidence="3" id="KW-1185">Reference proteome</keyword>
<dbReference type="GO" id="GO:1901135">
    <property type="term" value="P:carbohydrate derivative metabolic process"/>
    <property type="evidence" value="ECO:0007669"/>
    <property type="project" value="UniProtKB-ARBA"/>
</dbReference>